<dbReference type="CDD" id="cd02440">
    <property type="entry name" value="AdoMet_MTases"/>
    <property type="match status" value="1"/>
</dbReference>
<sequence>MTEHYFTEACPAPEAEIEEISVTLRGTPHRVQIASKVFSAHGLDKATKILLEGAPAPVAPALDLGCGWGPIALALTDELDGEVWAVDVTQRALDLTRRNVPRATVAHADDAFQELSSRGRPLKTIWSNPPIRIGKEELHAMLKKWLCLLAPDGVAYLVVARNLGADSLAKWLTKKGFATRKLASKKGFRILEVHPAN</sequence>
<dbReference type="Proteomes" id="UP000235122">
    <property type="component" value="Unassembled WGS sequence"/>
</dbReference>
<evidence type="ECO:0000259" key="3">
    <source>
        <dbReference type="Pfam" id="PF05175"/>
    </source>
</evidence>
<gene>
    <name evidence="4" type="ORF">CYJ19_10260</name>
</gene>
<dbReference type="GeneID" id="35867235"/>
<reference evidence="4 5" key="1">
    <citation type="submission" date="2017-12" db="EMBL/GenBank/DDBJ databases">
        <title>Phylogenetic diversity of female urinary microbiome.</title>
        <authorList>
            <person name="Thomas-White K."/>
            <person name="Wolfe A.J."/>
        </authorList>
    </citation>
    <scope>NUCLEOTIDE SEQUENCE [LARGE SCALE GENOMIC DNA]</scope>
    <source>
        <strain evidence="4 5">UMB0402</strain>
    </source>
</reference>
<evidence type="ECO:0000313" key="4">
    <source>
        <dbReference type="EMBL" id="PKY71592.1"/>
    </source>
</evidence>
<dbReference type="InterPro" id="IPR046977">
    <property type="entry name" value="RsmC/RlmG"/>
</dbReference>
<feature type="domain" description="Methyltransferase small" evidence="3">
    <location>
        <begin position="34"/>
        <end position="191"/>
    </location>
</feature>
<dbReference type="PANTHER" id="PTHR47816:SF4">
    <property type="entry name" value="RIBOSOMAL RNA SMALL SUBUNIT METHYLTRANSFERASE C"/>
    <property type="match status" value="1"/>
</dbReference>
<dbReference type="InterPro" id="IPR007848">
    <property type="entry name" value="Small_mtfrase_dom"/>
</dbReference>
<keyword evidence="5" id="KW-1185">Reference proteome</keyword>
<keyword evidence="2 4" id="KW-0808">Transferase</keyword>
<dbReference type="GO" id="GO:0032259">
    <property type="term" value="P:methylation"/>
    <property type="evidence" value="ECO:0007669"/>
    <property type="project" value="UniProtKB-KW"/>
</dbReference>
<dbReference type="Gene3D" id="3.40.50.150">
    <property type="entry name" value="Vaccinia Virus protein VP39"/>
    <property type="match status" value="1"/>
</dbReference>
<dbReference type="RefSeq" id="WP_024331534.1">
    <property type="nucleotide sequence ID" value="NZ_JASOXK010000004.1"/>
</dbReference>
<proteinExistence type="predicted"/>
<dbReference type="GO" id="GO:0008757">
    <property type="term" value="F:S-adenosylmethionine-dependent methyltransferase activity"/>
    <property type="evidence" value="ECO:0007669"/>
    <property type="project" value="InterPro"/>
</dbReference>
<protein>
    <submittedName>
        <fullName evidence="4">Methyltransferase domain-containing protein</fullName>
    </submittedName>
</protein>
<dbReference type="EMBL" id="PKKO01000006">
    <property type="protein sequence ID" value="PKY71592.1"/>
    <property type="molecule type" value="Genomic_DNA"/>
</dbReference>
<evidence type="ECO:0000256" key="1">
    <source>
        <dbReference type="ARBA" id="ARBA00022603"/>
    </source>
</evidence>
<comment type="caution">
    <text evidence="4">The sequence shown here is derived from an EMBL/GenBank/DDBJ whole genome shotgun (WGS) entry which is preliminary data.</text>
</comment>
<dbReference type="STRING" id="33007.HMPREF3198_01880"/>
<evidence type="ECO:0000313" key="5">
    <source>
        <dbReference type="Proteomes" id="UP000235122"/>
    </source>
</evidence>
<dbReference type="SUPFAM" id="SSF53335">
    <property type="entry name" value="S-adenosyl-L-methionine-dependent methyltransferases"/>
    <property type="match status" value="1"/>
</dbReference>
<dbReference type="Pfam" id="PF05175">
    <property type="entry name" value="MTS"/>
    <property type="match status" value="1"/>
</dbReference>
<keyword evidence="1 4" id="KW-0489">Methyltransferase</keyword>
<dbReference type="AlphaFoldDB" id="A0A2I1IKG4"/>
<dbReference type="PANTHER" id="PTHR47816">
    <property type="entry name" value="RIBOSOMAL RNA SMALL SUBUNIT METHYLTRANSFERASE C"/>
    <property type="match status" value="1"/>
</dbReference>
<accession>A0A2I1IKG4</accession>
<organism evidence="4 5">
    <name type="scientific">Winkia neuii</name>
    <dbReference type="NCBI Taxonomy" id="33007"/>
    <lineage>
        <taxon>Bacteria</taxon>
        <taxon>Bacillati</taxon>
        <taxon>Actinomycetota</taxon>
        <taxon>Actinomycetes</taxon>
        <taxon>Actinomycetales</taxon>
        <taxon>Actinomycetaceae</taxon>
        <taxon>Winkia</taxon>
    </lineage>
</organism>
<evidence type="ECO:0000256" key="2">
    <source>
        <dbReference type="ARBA" id="ARBA00022679"/>
    </source>
</evidence>
<name>A0A2I1IKG4_9ACTO</name>
<dbReference type="InterPro" id="IPR029063">
    <property type="entry name" value="SAM-dependent_MTases_sf"/>
</dbReference>